<sequence>MGKFCILVVLALVVATSARNAPFKDNAGGLKDQKNIPGFGDIFSGGSSNGLPFGGLGGGGIGSGFGGGGGGLGGVGLGGMSGPTGFGGLAGPGGVGGFGGAGGLGGLGGLGGDGAGNHGTVPFP</sequence>
<gene>
    <name evidence="1" type="ORF">Lalb_Chr02g0152981</name>
</gene>
<evidence type="ECO:0000313" key="2">
    <source>
        <dbReference type="Proteomes" id="UP000447434"/>
    </source>
</evidence>
<evidence type="ECO:0000313" key="1">
    <source>
        <dbReference type="EMBL" id="KAE9619425.1"/>
    </source>
</evidence>
<dbReference type="Proteomes" id="UP000447434">
    <property type="component" value="Chromosome 2"/>
</dbReference>
<dbReference type="AlphaFoldDB" id="A0A6A5N417"/>
<reference evidence="2" key="1">
    <citation type="journal article" date="2020" name="Nat. Commun.">
        <title>Genome sequence of the cluster root forming white lupin.</title>
        <authorList>
            <person name="Hufnagel B."/>
            <person name="Marques A."/>
            <person name="Soriano A."/>
            <person name="Marques L."/>
            <person name="Divol F."/>
            <person name="Doumas P."/>
            <person name="Sallet E."/>
            <person name="Mancinotti D."/>
            <person name="Carrere S."/>
            <person name="Marande W."/>
            <person name="Arribat S."/>
            <person name="Keller J."/>
            <person name="Huneau C."/>
            <person name="Blein T."/>
            <person name="Aime D."/>
            <person name="Laguerre M."/>
            <person name="Taylor J."/>
            <person name="Schubert V."/>
            <person name="Nelson M."/>
            <person name="Geu-Flores F."/>
            <person name="Crespi M."/>
            <person name="Gallardo-Guerrero K."/>
            <person name="Delaux P.-M."/>
            <person name="Salse J."/>
            <person name="Berges H."/>
            <person name="Guyot R."/>
            <person name="Gouzy J."/>
            <person name="Peret B."/>
        </authorList>
    </citation>
    <scope>NUCLEOTIDE SEQUENCE [LARGE SCALE GENOMIC DNA]</scope>
    <source>
        <strain evidence="2">cv. Amiga</strain>
    </source>
</reference>
<name>A0A6A5N417_LUPAL</name>
<protein>
    <submittedName>
        <fullName evidence="1">Uncharacterized protein</fullName>
    </submittedName>
</protein>
<comment type="caution">
    <text evidence="1">The sequence shown here is derived from an EMBL/GenBank/DDBJ whole genome shotgun (WGS) entry which is preliminary data.</text>
</comment>
<keyword evidence="2" id="KW-1185">Reference proteome</keyword>
<proteinExistence type="predicted"/>
<organism evidence="1 2">
    <name type="scientific">Lupinus albus</name>
    <name type="common">White lupine</name>
    <name type="synonym">Lupinus termis</name>
    <dbReference type="NCBI Taxonomy" id="3870"/>
    <lineage>
        <taxon>Eukaryota</taxon>
        <taxon>Viridiplantae</taxon>
        <taxon>Streptophyta</taxon>
        <taxon>Embryophyta</taxon>
        <taxon>Tracheophyta</taxon>
        <taxon>Spermatophyta</taxon>
        <taxon>Magnoliopsida</taxon>
        <taxon>eudicotyledons</taxon>
        <taxon>Gunneridae</taxon>
        <taxon>Pentapetalae</taxon>
        <taxon>rosids</taxon>
        <taxon>fabids</taxon>
        <taxon>Fabales</taxon>
        <taxon>Fabaceae</taxon>
        <taxon>Papilionoideae</taxon>
        <taxon>50 kb inversion clade</taxon>
        <taxon>genistoids sensu lato</taxon>
        <taxon>core genistoids</taxon>
        <taxon>Genisteae</taxon>
        <taxon>Lupinus</taxon>
    </lineage>
</organism>
<dbReference type="EMBL" id="WOCE01000002">
    <property type="protein sequence ID" value="KAE9619425.1"/>
    <property type="molecule type" value="Genomic_DNA"/>
</dbReference>
<accession>A0A6A5N417</accession>